<dbReference type="Gene3D" id="3.40.630.30">
    <property type="match status" value="1"/>
</dbReference>
<dbReference type="Pfam" id="PF00583">
    <property type="entry name" value="Acetyltransf_1"/>
    <property type="match status" value="1"/>
</dbReference>
<dbReference type="AlphaFoldDB" id="G2PHP9"/>
<name>G2PHP9_STRV4</name>
<keyword evidence="3" id="KW-1185">Reference proteome</keyword>
<organism evidence="2 3">
    <name type="scientific">Streptomyces violaceusniger (strain Tu 4113)</name>
    <dbReference type="NCBI Taxonomy" id="653045"/>
    <lineage>
        <taxon>Bacteria</taxon>
        <taxon>Bacillati</taxon>
        <taxon>Actinomycetota</taxon>
        <taxon>Actinomycetes</taxon>
        <taxon>Kitasatosporales</taxon>
        <taxon>Streptomycetaceae</taxon>
        <taxon>Streptomyces</taxon>
        <taxon>Streptomyces violaceusniger group</taxon>
    </lineage>
</organism>
<dbReference type="GO" id="GO:0016747">
    <property type="term" value="F:acyltransferase activity, transferring groups other than amino-acyl groups"/>
    <property type="evidence" value="ECO:0007669"/>
    <property type="project" value="InterPro"/>
</dbReference>
<sequence length="130" mass="14428">MTTPNDPKRWELRQRLWEETPPDIEHTRAAGWLTLHAEPRDPGDGCRLIHALTTDGGVYVGMVFFGPHPAWAGRLEGAPEVHPDYRRRGICRALYDWAAELGGAPMAPADTHSDDAAAFWARYGRPEAAG</sequence>
<gene>
    <name evidence="2" type="ORF">Strvi_0074</name>
</gene>
<evidence type="ECO:0000259" key="1">
    <source>
        <dbReference type="PROSITE" id="PS51186"/>
    </source>
</evidence>
<dbReference type="CDD" id="cd04301">
    <property type="entry name" value="NAT_SF"/>
    <property type="match status" value="1"/>
</dbReference>
<evidence type="ECO:0000313" key="2">
    <source>
        <dbReference type="EMBL" id="AEM88850.1"/>
    </source>
</evidence>
<evidence type="ECO:0000313" key="3">
    <source>
        <dbReference type="Proteomes" id="UP000008703"/>
    </source>
</evidence>
<dbReference type="RefSeq" id="WP_014043785.1">
    <property type="nucleotide sequence ID" value="NC_015952.1"/>
</dbReference>
<accession>G2PHP9</accession>
<dbReference type="PROSITE" id="PS51186">
    <property type="entry name" value="GNAT"/>
    <property type="match status" value="1"/>
</dbReference>
<dbReference type="InterPro" id="IPR016181">
    <property type="entry name" value="Acyl_CoA_acyltransferase"/>
</dbReference>
<dbReference type="EMBL" id="CP002996">
    <property type="protein sequence ID" value="AEM88850.1"/>
    <property type="molecule type" value="Genomic_DNA"/>
</dbReference>
<dbReference type="InterPro" id="IPR000182">
    <property type="entry name" value="GNAT_dom"/>
</dbReference>
<dbReference type="HOGENOM" id="CLU_1937041_0_0_11"/>
<protein>
    <recommendedName>
        <fullName evidence="1">N-acetyltransferase domain-containing protein</fullName>
    </recommendedName>
</protein>
<reference evidence="2" key="1">
    <citation type="submission" date="2011-08" db="EMBL/GenBank/DDBJ databases">
        <title>Complete sequence of plasmid 2 of Streptomyces violaceusniger Tu 4113.</title>
        <authorList>
            <consortium name="US DOE Joint Genome Institute"/>
            <person name="Lucas S."/>
            <person name="Han J."/>
            <person name="Lapidus A."/>
            <person name="Cheng J.-F."/>
            <person name="Goodwin L."/>
            <person name="Pitluck S."/>
            <person name="Peters L."/>
            <person name="Ivanova N."/>
            <person name="Daligault H."/>
            <person name="Detter J.C."/>
            <person name="Han C."/>
            <person name="Tapia R."/>
            <person name="Land M."/>
            <person name="Hauser L."/>
            <person name="Kyrpides N."/>
            <person name="Ivanova N."/>
            <person name="Pagani I."/>
            <person name="Hagen A."/>
            <person name="Katz L."/>
            <person name="Fiedler H.-P."/>
            <person name="Keasling J."/>
            <person name="Fortman J."/>
            <person name="Woyke T."/>
        </authorList>
    </citation>
    <scope>NUCLEOTIDE SEQUENCE [LARGE SCALE GENOMIC DNA]</scope>
    <source>
        <strain evidence="2">Tu 4113</strain>
        <plasmid evidence="2">pSTRVI02</plasmid>
    </source>
</reference>
<dbReference type="SUPFAM" id="SSF55729">
    <property type="entry name" value="Acyl-CoA N-acyltransferases (Nat)"/>
    <property type="match status" value="1"/>
</dbReference>
<dbReference type="KEGG" id="svl:Strvi_0074"/>
<proteinExistence type="predicted"/>
<keyword evidence="2" id="KW-0614">Plasmid</keyword>
<dbReference type="Proteomes" id="UP000008703">
    <property type="component" value="Plasmid pSTRVI02"/>
</dbReference>
<feature type="domain" description="N-acetyltransferase" evidence="1">
    <location>
        <begin position="1"/>
        <end position="130"/>
    </location>
</feature>
<geneLocation type="plasmid" evidence="2 3">
    <name>pSTRVI02</name>
</geneLocation>